<dbReference type="Pfam" id="PF03480">
    <property type="entry name" value="DctP"/>
    <property type="match status" value="1"/>
</dbReference>
<dbReference type="AlphaFoldDB" id="A0A2T0WEE9"/>
<dbReference type="NCBIfam" id="NF037995">
    <property type="entry name" value="TRAP_S1"/>
    <property type="match status" value="1"/>
</dbReference>
<feature type="chain" id="PRO_5015467162" evidence="6">
    <location>
        <begin position="22"/>
        <end position="329"/>
    </location>
</feature>
<evidence type="ECO:0000256" key="5">
    <source>
        <dbReference type="ARBA" id="ARBA00022764"/>
    </source>
</evidence>
<evidence type="ECO:0000256" key="3">
    <source>
        <dbReference type="ARBA" id="ARBA00022448"/>
    </source>
</evidence>
<feature type="signal peptide" evidence="6">
    <location>
        <begin position="1"/>
        <end position="21"/>
    </location>
</feature>
<sequence length="329" mass="35313">MKFTVTASILALSIVAGAATAQIGEINIKMSNGLNAEHPIGVGTEAMNACLAAGSEGKVQVTPYWSHALGSEAEAVQSLRAGLQEMMIEPPSAHFGIEPALGVFDLPFLFDGETAVDGALDGAFGDHIAAKMEPHGLVVLGFWEHGFRHVTNSRAPIETADDLKGLRIRVMQNKIFLDTFDRLGANAIPMAWGELFAALETKAVDAEENPIAVIDAAKFFEVQDYLSLTGHVYAPLMVSYSKVLWDKLSADEQTLIRSCVAAGRDAERAEMRSRNSATLQKLRDAGMQVNELTPEALSAMREATAPVYEANRDTIGQDTIDALNAALGR</sequence>
<keyword evidence="3" id="KW-0813">Transport</keyword>
<comment type="similarity">
    <text evidence="2">Belongs to the bacterial solute-binding protein 7 family.</text>
</comment>
<dbReference type="OrthoDB" id="8673861at2"/>
<evidence type="ECO:0000313" key="8">
    <source>
        <dbReference type="Proteomes" id="UP000238392"/>
    </source>
</evidence>
<dbReference type="Gene3D" id="3.40.190.170">
    <property type="entry name" value="Bacterial extracellular solute-binding protein, family 7"/>
    <property type="match status" value="1"/>
</dbReference>
<comment type="subcellular location">
    <subcellularLocation>
        <location evidence="1">Periplasm</location>
    </subcellularLocation>
</comment>
<reference evidence="7 8" key="1">
    <citation type="submission" date="2018-03" db="EMBL/GenBank/DDBJ databases">
        <title>Genomic Encyclopedia of Archaeal and Bacterial Type Strains, Phase II (KMG-II): from individual species to whole genera.</title>
        <authorList>
            <person name="Goeker M."/>
        </authorList>
    </citation>
    <scope>NUCLEOTIDE SEQUENCE [LARGE SCALE GENOMIC DNA]</scope>
    <source>
        <strain evidence="7 8">DSM 100212</strain>
    </source>
</reference>
<keyword evidence="4 6" id="KW-0732">Signal</keyword>
<keyword evidence="5" id="KW-0574">Periplasm</keyword>
<dbReference type="Proteomes" id="UP000238392">
    <property type="component" value="Unassembled WGS sequence"/>
</dbReference>
<protein>
    <submittedName>
        <fullName evidence="7">Tripartite ATP-independent transporter DctP family solute receptor</fullName>
    </submittedName>
</protein>
<gene>
    <name evidence="7" type="ORF">CLV74_11859</name>
</gene>
<dbReference type="RefSeq" id="WP_106267930.1">
    <property type="nucleotide sequence ID" value="NZ_PVTQ01000018.1"/>
</dbReference>
<dbReference type="PIRSF" id="PIRSF006470">
    <property type="entry name" value="DctB"/>
    <property type="match status" value="1"/>
</dbReference>
<evidence type="ECO:0000313" key="7">
    <source>
        <dbReference type="EMBL" id="PRY85088.1"/>
    </source>
</evidence>
<dbReference type="PANTHER" id="PTHR33376">
    <property type="match status" value="1"/>
</dbReference>
<dbReference type="PANTHER" id="PTHR33376:SF4">
    <property type="entry name" value="SIALIC ACID-BINDING PERIPLASMIC PROTEIN SIAP"/>
    <property type="match status" value="1"/>
</dbReference>
<dbReference type="InterPro" id="IPR018389">
    <property type="entry name" value="DctP_fam"/>
</dbReference>
<proteinExistence type="inferred from homology"/>
<dbReference type="GO" id="GO:0030288">
    <property type="term" value="C:outer membrane-bounded periplasmic space"/>
    <property type="evidence" value="ECO:0007669"/>
    <property type="project" value="InterPro"/>
</dbReference>
<comment type="caution">
    <text evidence="7">The sequence shown here is derived from an EMBL/GenBank/DDBJ whole genome shotgun (WGS) entry which is preliminary data.</text>
</comment>
<dbReference type="InterPro" id="IPR038404">
    <property type="entry name" value="TRAP_DctP_sf"/>
</dbReference>
<dbReference type="EMBL" id="PVTQ01000018">
    <property type="protein sequence ID" value="PRY85088.1"/>
    <property type="molecule type" value="Genomic_DNA"/>
</dbReference>
<dbReference type="InterPro" id="IPR004682">
    <property type="entry name" value="TRAP_DctP"/>
</dbReference>
<evidence type="ECO:0000256" key="4">
    <source>
        <dbReference type="ARBA" id="ARBA00022729"/>
    </source>
</evidence>
<dbReference type="SUPFAM" id="SSF53850">
    <property type="entry name" value="Periplasmic binding protein-like II"/>
    <property type="match status" value="1"/>
</dbReference>
<dbReference type="NCBIfam" id="TIGR00787">
    <property type="entry name" value="dctP"/>
    <property type="match status" value="1"/>
</dbReference>
<name>A0A2T0WEE9_9RHOB</name>
<keyword evidence="7" id="KW-0675">Receptor</keyword>
<dbReference type="GO" id="GO:0055085">
    <property type="term" value="P:transmembrane transport"/>
    <property type="evidence" value="ECO:0007669"/>
    <property type="project" value="InterPro"/>
</dbReference>
<evidence type="ECO:0000256" key="6">
    <source>
        <dbReference type="SAM" id="SignalP"/>
    </source>
</evidence>
<organism evidence="7 8">
    <name type="scientific">Donghicola tyrosinivorans</name>
    <dbReference type="NCBI Taxonomy" id="1652492"/>
    <lineage>
        <taxon>Bacteria</taxon>
        <taxon>Pseudomonadati</taxon>
        <taxon>Pseudomonadota</taxon>
        <taxon>Alphaproteobacteria</taxon>
        <taxon>Rhodobacterales</taxon>
        <taxon>Roseobacteraceae</taxon>
        <taxon>Donghicola</taxon>
    </lineage>
</organism>
<evidence type="ECO:0000256" key="2">
    <source>
        <dbReference type="ARBA" id="ARBA00009023"/>
    </source>
</evidence>
<keyword evidence="8" id="KW-1185">Reference proteome</keyword>
<accession>A0A2T0WEE9</accession>
<evidence type="ECO:0000256" key="1">
    <source>
        <dbReference type="ARBA" id="ARBA00004418"/>
    </source>
</evidence>